<name>A0A367UKS7_9PROT</name>
<gene>
    <name evidence="1" type="ORF">TH5_01310</name>
</gene>
<comment type="caution">
    <text evidence="1">The sequence shown here is derived from an EMBL/GenBank/DDBJ whole genome shotgun (WGS) entry which is preliminary data.</text>
</comment>
<organism evidence="1 2">
    <name type="scientific">Thalassospira xianhensis MCCC 1A02616</name>
    <dbReference type="NCBI Taxonomy" id="1177929"/>
    <lineage>
        <taxon>Bacteria</taxon>
        <taxon>Pseudomonadati</taxon>
        <taxon>Pseudomonadota</taxon>
        <taxon>Alphaproteobacteria</taxon>
        <taxon>Rhodospirillales</taxon>
        <taxon>Thalassospiraceae</taxon>
        <taxon>Thalassospira</taxon>
    </lineage>
</organism>
<accession>A0A367UKS7</accession>
<evidence type="ECO:0000313" key="1">
    <source>
        <dbReference type="EMBL" id="RCK07732.1"/>
    </source>
</evidence>
<protein>
    <submittedName>
        <fullName evidence="1">Uncharacterized protein</fullName>
    </submittedName>
</protein>
<dbReference type="Proteomes" id="UP000252419">
    <property type="component" value="Unassembled WGS sequence"/>
</dbReference>
<evidence type="ECO:0000313" key="2">
    <source>
        <dbReference type="Proteomes" id="UP000252419"/>
    </source>
</evidence>
<reference evidence="1 2" key="1">
    <citation type="submission" date="2014-07" db="EMBL/GenBank/DDBJ databases">
        <title>Draft genome sequence of Thalassospira xianhensis P-4 (MCCC 1A02616).</title>
        <authorList>
            <person name="Lai Q."/>
            <person name="Shao Z."/>
        </authorList>
    </citation>
    <scope>NUCLEOTIDE SEQUENCE [LARGE SCALE GENOMIC DNA]</scope>
    <source>
        <strain evidence="1 2">MCCC 1A02616</strain>
    </source>
</reference>
<sequence length="61" mass="7332">MSDRVEMDDLLEAIDWLRLNDNDFKDDRGVTKAQSCKRVADALERECVRRITRRHSRRKNK</sequence>
<dbReference type="AlphaFoldDB" id="A0A367UKS7"/>
<keyword evidence="2" id="KW-1185">Reference proteome</keyword>
<proteinExistence type="predicted"/>
<dbReference type="RefSeq" id="WP_114120271.1">
    <property type="nucleotide sequence ID" value="NZ_JPWA01000001.1"/>
</dbReference>
<dbReference type="EMBL" id="JPWA01000001">
    <property type="protein sequence ID" value="RCK07732.1"/>
    <property type="molecule type" value="Genomic_DNA"/>
</dbReference>